<accession>A0A392RT47</accession>
<sequence>CAHLPATVVLTPPSAMVVLTPPY</sequence>
<dbReference type="EMBL" id="LXQA010272000">
    <property type="protein sequence ID" value="MCI39808.1"/>
    <property type="molecule type" value="Genomic_DNA"/>
</dbReference>
<protein>
    <submittedName>
        <fullName evidence="1">Uncharacterized protein</fullName>
    </submittedName>
</protein>
<reference evidence="1 2" key="1">
    <citation type="journal article" date="2018" name="Front. Plant Sci.">
        <title>Red Clover (Trifolium pratense) and Zigzag Clover (T. medium) - A Picture of Genomic Similarities and Differences.</title>
        <authorList>
            <person name="Dluhosova J."/>
            <person name="Istvanek J."/>
            <person name="Nedelnik J."/>
            <person name="Repkova J."/>
        </authorList>
    </citation>
    <scope>NUCLEOTIDE SEQUENCE [LARGE SCALE GENOMIC DNA]</scope>
    <source>
        <strain evidence="2">cv. 10/8</strain>
        <tissue evidence="1">Leaf</tissue>
    </source>
</reference>
<proteinExistence type="predicted"/>
<dbReference type="AlphaFoldDB" id="A0A392RT47"/>
<evidence type="ECO:0000313" key="2">
    <source>
        <dbReference type="Proteomes" id="UP000265520"/>
    </source>
</evidence>
<keyword evidence="2" id="KW-1185">Reference proteome</keyword>
<dbReference type="Proteomes" id="UP000265520">
    <property type="component" value="Unassembled WGS sequence"/>
</dbReference>
<evidence type="ECO:0000313" key="1">
    <source>
        <dbReference type="EMBL" id="MCI39808.1"/>
    </source>
</evidence>
<comment type="caution">
    <text evidence="1">The sequence shown here is derived from an EMBL/GenBank/DDBJ whole genome shotgun (WGS) entry which is preliminary data.</text>
</comment>
<organism evidence="1 2">
    <name type="scientific">Trifolium medium</name>
    <dbReference type="NCBI Taxonomy" id="97028"/>
    <lineage>
        <taxon>Eukaryota</taxon>
        <taxon>Viridiplantae</taxon>
        <taxon>Streptophyta</taxon>
        <taxon>Embryophyta</taxon>
        <taxon>Tracheophyta</taxon>
        <taxon>Spermatophyta</taxon>
        <taxon>Magnoliopsida</taxon>
        <taxon>eudicotyledons</taxon>
        <taxon>Gunneridae</taxon>
        <taxon>Pentapetalae</taxon>
        <taxon>rosids</taxon>
        <taxon>fabids</taxon>
        <taxon>Fabales</taxon>
        <taxon>Fabaceae</taxon>
        <taxon>Papilionoideae</taxon>
        <taxon>50 kb inversion clade</taxon>
        <taxon>NPAAA clade</taxon>
        <taxon>Hologalegina</taxon>
        <taxon>IRL clade</taxon>
        <taxon>Trifolieae</taxon>
        <taxon>Trifolium</taxon>
    </lineage>
</organism>
<feature type="non-terminal residue" evidence="1">
    <location>
        <position position="1"/>
    </location>
</feature>
<name>A0A392RT47_9FABA</name>